<proteinExistence type="predicted"/>
<comment type="caution">
    <text evidence="2">The sequence shown here is derived from an EMBL/GenBank/DDBJ whole genome shotgun (WGS) entry which is preliminary data.</text>
</comment>
<evidence type="ECO:0000313" key="2">
    <source>
        <dbReference type="EMBL" id="MBC9929379.1"/>
    </source>
</evidence>
<dbReference type="Proteomes" id="UP000659124">
    <property type="component" value="Unassembled WGS sequence"/>
</dbReference>
<dbReference type="PANTHER" id="PTHR34109:SF1">
    <property type="entry name" value="VOC DOMAIN-CONTAINING PROTEIN"/>
    <property type="match status" value="1"/>
</dbReference>
<dbReference type="InterPro" id="IPR029068">
    <property type="entry name" value="Glyas_Bleomycin-R_OHBP_Dase"/>
</dbReference>
<accession>A0ABR7TK00</accession>
<dbReference type="Gene3D" id="3.30.720.110">
    <property type="match status" value="1"/>
</dbReference>
<protein>
    <submittedName>
        <fullName evidence="2">VOC family protein</fullName>
    </submittedName>
</protein>
<feature type="domain" description="VOC" evidence="1">
    <location>
        <begin position="4"/>
        <end position="132"/>
    </location>
</feature>
<keyword evidence="3" id="KW-1185">Reference proteome</keyword>
<evidence type="ECO:0000313" key="3">
    <source>
        <dbReference type="Proteomes" id="UP000659124"/>
    </source>
</evidence>
<dbReference type="PROSITE" id="PS51819">
    <property type="entry name" value="VOC"/>
    <property type="match status" value="1"/>
</dbReference>
<name>A0ABR7TK00_9BACT</name>
<dbReference type="Pfam" id="PF00903">
    <property type="entry name" value="Glyoxalase"/>
    <property type="match status" value="1"/>
</dbReference>
<gene>
    <name evidence="2" type="ORF">ICL07_03280</name>
</gene>
<dbReference type="Gene3D" id="3.30.720.120">
    <property type="match status" value="1"/>
</dbReference>
<reference evidence="2 3" key="1">
    <citation type="submission" date="2020-09" db="EMBL/GenBank/DDBJ databases">
        <title>Genome sequences of type strains of Chitinophaga qingshengii and Chitinophaga varians.</title>
        <authorList>
            <person name="Kittiwongwattana C."/>
        </authorList>
    </citation>
    <scope>NUCLEOTIDE SEQUENCE [LARGE SCALE GENOMIC DNA]</scope>
    <source>
        <strain evidence="2 3">JCM 30026</strain>
    </source>
</reference>
<organism evidence="2 3">
    <name type="scientific">Chitinophaga qingshengii</name>
    <dbReference type="NCBI Taxonomy" id="1569794"/>
    <lineage>
        <taxon>Bacteria</taxon>
        <taxon>Pseudomonadati</taxon>
        <taxon>Bacteroidota</taxon>
        <taxon>Chitinophagia</taxon>
        <taxon>Chitinophagales</taxon>
        <taxon>Chitinophagaceae</taxon>
        <taxon>Chitinophaga</taxon>
    </lineage>
</organism>
<dbReference type="SUPFAM" id="SSF54593">
    <property type="entry name" value="Glyoxalase/Bleomycin resistance protein/Dihydroxybiphenyl dioxygenase"/>
    <property type="match status" value="1"/>
</dbReference>
<dbReference type="RefSeq" id="WP_188086511.1">
    <property type="nucleotide sequence ID" value="NZ_JACVFC010000001.1"/>
</dbReference>
<dbReference type="InterPro" id="IPR037523">
    <property type="entry name" value="VOC_core"/>
</dbReference>
<dbReference type="InterPro" id="IPR004360">
    <property type="entry name" value="Glyas_Fos-R_dOase_dom"/>
</dbReference>
<evidence type="ECO:0000259" key="1">
    <source>
        <dbReference type="PROSITE" id="PS51819"/>
    </source>
</evidence>
<dbReference type="PANTHER" id="PTHR34109">
    <property type="entry name" value="BNAUNNG04460D PROTEIN-RELATED"/>
    <property type="match status" value="1"/>
</dbReference>
<sequence length="137" mass="15251">MHRNFPTITPGLLYHHAPEMIAWLCQTFGFKKKLVIPGEDGKILHAHLVLGNGGVMLSSAEDYGYPDLCKSPQQTGASTVEIIVFVEDIDEHYQHSQQQGANIVLPLEDKPYGGKGYSVKDPEGYTWAFGSYDPWQS</sequence>
<dbReference type="EMBL" id="JACVFC010000001">
    <property type="protein sequence ID" value="MBC9929379.1"/>
    <property type="molecule type" value="Genomic_DNA"/>
</dbReference>